<protein>
    <recommendedName>
        <fullName evidence="1">Netrin receptor UNC5</fullName>
    </recommendedName>
</protein>
<dbReference type="GO" id="GO:0005042">
    <property type="term" value="F:netrin receptor activity"/>
    <property type="evidence" value="ECO:0007669"/>
    <property type="project" value="UniProtKB-UniRule"/>
</dbReference>
<dbReference type="InterPro" id="IPR000906">
    <property type="entry name" value="ZU5_dom"/>
</dbReference>
<evidence type="ECO:0000256" key="1">
    <source>
        <dbReference type="RuleBase" id="RU367033"/>
    </source>
</evidence>
<evidence type="ECO:0000259" key="3">
    <source>
        <dbReference type="PROSITE" id="PS51145"/>
    </source>
</evidence>
<name>A0ABD2N739_9CUCU</name>
<feature type="compositionally biased region" description="Low complexity" evidence="2">
    <location>
        <begin position="108"/>
        <end position="121"/>
    </location>
</feature>
<dbReference type="Pfam" id="PF00791">
    <property type="entry name" value="ZU5"/>
    <property type="match status" value="1"/>
</dbReference>
<feature type="region of interest" description="Disordered" evidence="2">
    <location>
        <begin position="230"/>
        <end position="347"/>
    </location>
</feature>
<evidence type="ECO:0000256" key="2">
    <source>
        <dbReference type="SAM" id="MobiDB-lite"/>
    </source>
</evidence>
<feature type="region of interest" description="Disordered" evidence="2">
    <location>
        <begin position="1"/>
        <end position="167"/>
    </location>
</feature>
<organism evidence="4 5">
    <name type="scientific">Cryptolaemus montrouzieri</name>
    <dbReference type="NCBI Taxonomy" id="559131"/>
    <lineage>
        <taxon>Eukaryota</taxon>
        <taxon>Metazoa</taxon>
        <taxon>Ecdysozoa</taxon>
        <taxon>Arthropoda</taxon>
        <taxon>Hexapoda</taxon>
        <taxon>Insecta</taxon>
        <taxon>Pterygota</taxon>
        <taxon>Neoptera</taxon>
        <taxon>Endopterygota</taxon>
        <taxon>Coleoptera</taxon>
        <taxon>Polyphaga</taxon>
        <taxon>Cucujiformia</taxon>
        <taxon>Coccinelloidea</taxon>
        <taxon>Coccinellidae</taxon>
        <taxon>Scymninae</taxon>
        <taxon>Scymnini</taxon>
        <taxon>Cryptolaemus</taxon>
    </lineage>
</organism>
<dbReference type="PROSITE" id="PS51145">
    <property type="entry name" value="ZU5"/>
    <property type="match status" value="1"/>
</dbReference>
<feature type="compositionally biased region" description="Polar residues" evidence="2">
    <location>
        <begin position="80"/>
        <end position="107"/>
    </location>
</feature>
<comment type="similarity">
    <text evidence="1">Belongs to the unc-5 family.</text>
</comment>
<keyword evidence="1" id="KW-0393">Immunoglobulin domain</keyword>
<evidence type="ECO:0000313" key="4">
    <source>
        <dbReference type="EMBL" id="KAL3274536.1"/>
    </source>
</evidence>
<reference evidence="4 5" key="1">
    <citation type="journal article" date="2021" name="BMC Biol.">
        <title>Horizontally acquired antibacterial genes associated with adaptive radiation of ladybird beetles.</title>
        <authorList>
            <person name="Li H.S."/>
            <person name="Tang X.F."/>
            <person name="Huang Y.H."/>
            <person name="Xu Z.Y."/>
            <person name="Chen M.L."/>
            <person name="Du X.Y."/>
            <person name="Qiu B.Y."/>
            <person name="Chen P.T."/>
            <person name="Zhang W."/>
            <person name="Slipinski A."/>
            <person name="Escalona H.E."/>
            <person name="Waterhouse R.M."/>
            <person name="Zwick A."/>
            <person name="Pang H."/>
        </authorList>
    </citation>
    <scope>NUCLEOTIDE SEQUENCE [LARGE SCALE GENOMIC DNA]</scope>
    <source>
        <strain evidence="4">SYSU2018</strain>
    </source>
</reference>
<comment type="function">
    <text evidence="1">Receptor for netrin required for axon guidance. Mediates axon repulsion of neuronal growth cones in the developing nervous system upon ligand binding.</text>
</comment>
<dbReference type="InterPro" id="IPR037936">
    <property type="entry name" value="UNC5A-D"/>
</dbReference>
<feature type="compositionally biased region" description="Polar residues" evidence="2">
    <location>
        <begin position="328"/>
        <end position="337"/>
    </location>
</feature>
<dbReference type="Gene3D" id="2.60.220.30">
    <property type="match status" value="1"/>
</dbReference>
<keyword evidence="5" id="KW-1185">Reference proteome</keyword>
<feature type="compositionally biased region" description="Basic and acidic residues" evidence="2">
    <location>
        <begin position="237"/>
        <end position="247"/>
    </location>
</feature>
<proteinExistence type="inferred from homology"/>
<comment type="subcellular location">
    <subcellularLocation>
        <location evidence="1">Cell membrane</location>
        <topology evidence="1">Single-pass type I membrane protein</topology>
    </subcellularLocation>
</comment>
<dbReference type="PANTHER" id="PTHR12582">
    <property type="entry name" value="NETRIN RECEPTOR UNC5"/>
    <property type="match status" value="1"/>
</dbReference>
<keyword evidence="1" id="KW-0217">Developmental protein</keyword>
<dbReference type="AlphaFoldDB" id="A0ABD2N739"/>
<dbReference type="PANTHER" id="PTHR12582:SF47">
    <property type="entry name" value="NETRIN RECEPTOR UNC-5"/>
    <property type="match status" value="1"/>
</dbReference>
<feature type="domain" description="ZU5" evidence="3">
    <location>
        <begin position="530"/>
        <end position="661"/>
    </location>
</feature>
<feature type="compositionally biased region" description="Basic and acidic residues" evidence="2">
    <location>
        <begin position="134"/>
        <end position="147"/>
    </location>
</feature>
<dbReference type="SMART" id="SM00218">
    <property type="entry name" value="ZU5"/>
    <property type="match status" value="1"/>
</dbReference>
<dbReference type="EMBL" id="JABFTP020000062">
    <property type="protein sequence ID" value="KAL3274536.1"/>
    <property type="molecule type" value="Genomic_DNA"/>
</dbReference>
<comment type="caution">
    <text evidence="4">The sequence shown here is derived from an EMBL/GenBank/DDBJ whole genome shotgun (WGS) entry which is preliminary data.</text>
</comment>
<evidence type="ECO:0000313" key="5">
    <source>
        <dbReference type="Proteomes" id="UP001516400"/>
    </source>
</evidence>
<keyword evidence="1" id="KW-0675">Receptor</keyword>
<dbReference type="GO" id="GO:0005886">
    <property type="term" value="C:plasma membrane"/>
    <property type="evidence" value="ECO:0007669"/>
    <property type="project" value="UniProtKB-SubCell"/>
</dbReference>
<gene>
    <name evidence="4" type="ORF">HHI36_015918</name>
</gene>
<sequence length="661" mass="73669">MADFNQRHRRQQSTMVGSPYQGKEVGDQTPTRTTSKEGLYGHIPDLPPRVDRGAKPMGILNSPSKIPNGRSAHERLFGTKHNQSGEAADQVNNTDGNFTTKLSSLERSNNSKSDSLSSYDSFNKQSNTRIGPNAHDDLKTTLSKIDHNPTMIPNSPSKYNPPPVQRWDQSPHRYGSKMDLKYGLPITGEQVENSPRSSREIDKDGSAMDIMNMRGAGEKDMYRYSRAVAKQPMSQRNHMETKTDYGKYRSSHQDLSQSHLSIMPSNHHMSPMKGVPSTNGYDPQSRHSANQQPPIAYKPVPPPKPKNYKPPYNGSNGDGMMQSPPNPSYQHGKSHSNPVGHPNDPMRYNPSHGHYDMTPPYDSRRHPGISYASRSEIQPISAMENAHQLYSDEGTPTRPIDRPIVDLQGSREQRGSAFELYRKPVHHNMRGMEHTALFGSQPNIAQKLTNSPKVTPKLTKAQSFKQPKSEGFAPKILRKLSFKSRSRENTPKMNRKLSTLQPAAITEDAAIAEDINRNANVDFSRPSKRDITSAVVDHRGGTLINEYWGVVLEVPEGAIAKGEKKEIYFVISDPRLCDNVPPLDLDNGETMLSPLVMCGPQGTEFLKPVILNIPHYANTLPSLGISLKATDSEQDMRTDWDNILLPSNHAANSVAVKVDHF</sequence>
<feature type="compositionally biased region" description="Polar residues" evidence="2">
    <location>
        <begin position="276"/>
        <end position="292"/>
    </location>
</feature>
<accession>A0ABD2N739</accession>
<dbReference type="Proteomes" id="UP001516400">
    <property type="component" value="Unassembled WGS sequence"/>
</dbReference>